<sequence length="205" mass="22225">MSDQLPPEARFSPSVARNREPILAALRTRLPKSGSVLEIAAGTGEHAAFNAAAFPHLEWQPTDADPNALVSIAAWRDHTALPNLHAPLYLDAASPDEWPLERTDVVISINMIHIAPWSAAQGLMVGASRLLPPGGLLFLYGPYLETEVETAPSNLAFHQDLKARNPAWGLRDLGNVVALAVLQGFKLSERLVMPANNLALFFEKA</sequence>
<reference evidence="1 2" key="1">
    <citation type="journal article" date="2021" name="Microorganisms">
        <title>Acidisoma silvae sp. nov. and Acidisomacellulosilytica sp. nov., Two Acidophilic Bacteria Isolated from Decaying Wood, Hydrolyzing Cellulose and Producing Poly-3-hydroxybutyrate.</title>
        <authorList>
            <person name="Mieszkin S."/>
            <person name="Pouder E."/>
            <person name="Uroz S."/>
            <person name="Simon-Colin C."/>
            <person name="Alain K."/>
        </authorList>
    </citation>
    <scope>NUCLEOTIDE SEQUENCE [LARGE SCALE GENOMIC DNA]</scope>
    <source>
        <strain evidence="1 2">HW T5.17</strain>
    </source>
</reference>
<dbReference type="Pfam" id="PF06080">
    <property type="entry name" value="DUF938"/>
    <property type="match status" value="1"/>
</dbReference>
<evidence type="ECO:0000313" key="1">
    <source>
        <dbReference type="EMBL" id="MCB8881467.1"/>
    </source>
</evidence>
<dbReference type="Proteomes" id="UP000721844">
    <property type="component" value="Unassembled WGS sequence"/>
</dbReference>
<keyword evidence="2" id="KW-1185">Reference proteome</keyword>
<dbReference type="Gene3D" id="3.40.50.150">
    <property type="entry name" value="Vaccinia Virus protein VP39"/>
    <property type="match status" value="1"/>
</dbReference>
<comment type="caution">
    <text evidence="1">The sequence shown here is derived from an EMBL/GenBank/DDBJ whole genome shotgun (WGS) entry which is preliminary data.</text>
</comment>
<dbReference type="SUPFAM" id="SSF53335">
    <property type="entry name" value="S-adenosyl-L-methionine-dependent methyltransferases"/>
    <property type="match status" value="1"/>
</dbReference>
<dbReference type="AlphaFoldDB" id="A0A963Z254"/>
<organism evidence="1 2">
    <name type="scientific">Acidisoma cellulosilyticum</name>
    <dbReference type="NCBI Taxonomy" id="2802395"/>
    <lineage>
        <taxon>Bacteria</taxon>
        <taxon>Pseudomonadati</taxon>
        <taxon>Pseudomonadota</taxon>
        <taxon>Alphaproteobacteria</taxon>
        <taxon>Acetobacterales</taxon>
        <taxon>Acidocellaceae</taxon>
        <taxon>Acidisoma</taxon>
    </lineage>
</organism>
<dbReference type="PANTHER" id="PTHR20974:SF0">
    <property type="entry name" value="UPF0585 PROTEIN CG18661"/>
    <property type="match status" value="1"/>
</dbReference>
<dbReference type="EMBL" id="JAESVA010000004">
    <property type="protein sequence ID" value="MCB8881467.1"/>
    <property type="molecule type" value="Genomic_DNA"/>
</dbReference>
<gene>
    <name evidence="1" type="ORF">ACELLULO517_14550</name>
</gene>
<proteinExistence type="predicted"/>
<dbReference type="PANTHER" id="PTHR20974">
    <property type="entry name" value="UPF0585 PROTEIN CG18661"/>
    <property type="match status" value="1"/>
</dbReference>
<evidence type="ECO:0000313" key="2">
    <source>
        <dbReference type="Proteomes" id="UP000721844"/>
    </source>
</evidence>
<dbReference type="InterPro" id="IPR010342">
    <property type="entry name" value="DUF938"/>
</dbReference>
<name>A0A963Z254_9PROT</name>
<dbReference type="RefSeq" id="WP_227308137.1">
    <property type="nucleotide sequence ID" value="NZ_JAESVA010000004.1"/>
</dbReference>
<protein>
    <submittedName>
        <fullName evidence="1">DUF938 domain-containing protein</fullName>
    </submittedName>
</protein>
<dbReference type="InterPro" id="IPR029063">
    <property type="entry name" value="SAM-dependent_MTases_sf"/>
</dbReference>
<accession>A0A963Z254</accession>